<evidence type="ECO:0000313" key="2">
    <source>
        <dbReference type="EMBL" id="KAL0316601.1"/>
    </source>
</evidence>
<dbReference type="SUPFAM" id="SSF56672">
    <property type="entry name" value="DNA/RNA polymerases"/>
    <property type="match status" value="1"/>
</dbReference>
<sequence length="585" mass="66220">MPRSSRTGELTFDPEIEKIARRLRWETKQHTEEASTSYEDRKDITLEFEESSGESEEEVMAIVLERTINDMTSPDLNQQPLCIEYPDLEIPQDQDDETKEDNPKVLVTRPSFPERFTKSKKDEEAKQILETFRKVEVNIPLLDAIKQIPRYAKFLKELCTSKVTLKGNERVSMGENVSAILQRKLPLKCKDPATFTIPCKIGLIGIKRAMCDLGASINIMPLTIFESLHVGPLKETGVVIQLADRSVVYPEGVLEDVLVQVNELVFAADFYVLDIREDNSPSSTSIILGRPFLKTAGTKIDVHSDSLSMEFDGEIIKFDIYDSMRYPSDIPTALLVDIVDPFVQALSSTNNKDHVKFVLEESLTPMLVQILEEDITVDPNISESIFELESLSSLPLNLTFFELPQSRTELLPSILQAPTLELKELPKHLKYAYLGENNTLPVIISSKLNLLEEKKLIRVLREFKEAIGWTIADIKGLSPSTCMHRILLEEGTKPLRKSQRRLNPLMMEVVKKEILKLLDAGMIFPISDSQWVSPTQVVPKKTGVTILENSVGNLVPTRVQNGWRVCIDYRKLNAATRKDHFPSPS</sequence>
<reference evidence="2" key="2">
    <citation type="journal article" date="2024" name="Plant">
        <title>Genomic evolution and insights into agronomic trait innovations of Sesamum species.</title>
        <authorList>
            <person name="Miao H."/>
            <person name="Wang L."/>
            <person name="Qu L."/>
            <person name="Liu H."/>
            <person name="Sun Y."/>
            <person name="Le M."/>
            <person name="Wang Q."/>
            <person name="Wei S."/>
            <person name="Zheng Y."/>
            <person name="Lin W."/>
            <person name="Duan Y."/>
            <person name="Cao H."/>
            <person name="Xiong S."/>
            <person name="Wang X."/>
            <person name="Wei L."/>
            <person name="Li C."/>
            <person name="Ma Q."/>
            <person name="Ju M."/>
            <person name="Zhao R."/>
            <person name="Li G."/>
            <person name="Mu C."/>
            <person name="Tian Q."/>
            <person name="Mei H."/>
            <person name="Zhang T."/>
            <person name="Gao T."/>
            <person name="Zhang H."/>
        </authorList>
    </citation>
    <scope>NUCLEOTIDE SEQUENCE</scope>
    <source>
        <strain evidence="2">G02</strain>
    </source>
</reference>
<evidence type="ECO:0000256" key="1">
    <source>
        <dbReference type="SAM" id="MobiDB-lite"/>
    </source>
</evidence>
<dbReference type="EMBL" id="JACGWJ010000025">
    <property type="protein sequence ID" value="KAL0316601.1"/>
    <property type="molecule type" value="Genomic_DNA"/>
</dbReference>
<comment type="caution">
    <text evidence="2">The sequence shown here is derived from an EMBL/GenBank/DDBJ whole genome shotgun (WGS) entry which is preliminary data.</text>
</comment>
<dbReference type="AlphaFoldDB" id="A0AAW2LFS1"/>
<accession>A0AAW2LFS1</accession>
<feature type="region of interest" description="Disordered" evidence="1">
    <location>
        <begin position="27"/>
        <end position="56"/>
    </location>
</feature>
<protein>
    <submittedName>
        <fullName evidence="2">Uncharacterized protein</fullName>
    </submittedName>
</protein>
<feature type="compositionally biased region" description="Basic and acidic residues" evidence="1">
    <location>
        <begin position="27"/>
        <end position="45"/>
    </location>
</feature>
<gene>
    <name evidence="2" type="ORF">Sradi_5538300</name>
</gene>
<proteinExistence type="predicted"/>
<dbReference type="Gene3D" id="3.10.10.10">
    <property type="entry name" value="HIV Type 1 Reverse Transcriptase, subunit A, domain 1"/>
    <property type="match status" value="1"/>
</dbReference>
<dbReference type="Gene3D" id="2.40.70.10">
    <property type="entry name" value="Acid Proteases"/>
    <property type="match status" value="1"/>
</dbReference>
<name>A0AAW2LFS1_SESRA</name>
<dbReference type="CDD" id="cd00303">
    <property type="entry name" value="retropepsin_like"/>
    <property type="match status" value="1"/>
</dbReference>
<reference evidence="2" key="1">
    <citation type="submission" date="2020-06" db="EMBL/GenBank/DDBJ databases">
        <authorList>
            <person name="Li T."/>
            <person name="Hu X."/>
            <person name="Zhang T."/>
            <person name="Song X."/>
            <person name="Zhang H."/>
            <person name="Dai N."/>
            <person name="Sheng W."/>
            <person name="Hou X."/>
            <person name="Wei L."/>
        </authorList>
    </citation>
    <scope>NUCLEOTIDE SEQUENCE</scope>
    <source>
        <strain evidence="2">G02</strain>
        <tissue evidence="2">Leaf</tissue>
    </source>
</reference>
<feature type="compositionally biased region" description="Acidic residues" evidence="1">
    <location>
        <begin position="46"/>
        <end position="56"/>
    </location>
</feature>
<organism evidence="2">
    <name type="scientific">Sesamum radiatum</name>
    <name type="common">Black benniseed</name>
    <dbReference type="NCBI Taxonomy" id="300843"/>
    <lineage>
        <taxon>Eukaryota</taxon>
        <taxon>Viridiplantae</taxon>
        <taxon>Streptophyta</taxon>
        <taxon>Embryophyta</taxon>
        <taxon>Tracheophyta</taxon>
        <taxon>Spermatophyta</taxon>
        <taxon>Magnoliopsida</taxon>
        <taxon>eudicotyledons</taxon>
        <taxon>Gunneridae</taxon>
        <taxon>Pentapetalae</taxon>
        <taxon>asterids</taxon>
        <taxon>lamiids</taxon>
        <taxon>Lamiales</taxon>
        <taxon>Pedaliaceae</taxon>
        <taxon>Sesamum</taxon>
    </lineage>
</organism>
<dbReference type="InterPro" id="IPR021109">
    <property type="entry name" value="Peptidase_aspartic_dom_sf"/>
</dbReference>
<dbReference type="PANTHER" id="PTHR33067:SF15">
    <property type="entry name" value="RNA-DIRECTED DNA POLYMERASE"/>
    <property type="match status" value="1"/>
</dbReference>
<dbReference type="InterPro" id="IPR043502">
    <property type="entry name" value="DNA/RNA_pol_sf"/>
</dbReference>
<dbReference type="PANTHER" id="PTHR33067">
    <property type="entry name" value="RNA-DIRECTED DNA POLYMERASE-RELATED"/>
    <property type="match status" value="1"/>
</dbReference>